<dbReference type="AlphaFoldDB" id="A0A6V7X4D8"/>
<evidence type="ECO:0000313" key="1">
    <source>
        <dbReference type="EMBL" id="CAD2194211.1"/>
    </source>
</evidence>
<name>A0A6V7X4D8_MELEN</name>
<protein>
    <submittedName>
        <fullName evidence="1">Uncharacterized protein</fullName>
    </submittedName>
</protein>
<reference evidence="1 2" key="1">
    <citation type="submission" date="2020-08" db="EMBL/GenBank/DDBJ databases">
        <authorList>
            <person name="Koutsovoulos G."/>
            <person name="Danchin GJ E."/>
        </authorList>
    </citation>
    <scope>NUCLEOTIDE SEQUENCE [LARGE SCALE GENOMIC DNA]</scope>
</reference>
<sequence length="47" mass="5575">MEFYFLQNEDICHIPVYNITIRFTTTNNSLSITIKTKTKRKIIPIIT</sequence>
<comment type="caution">
    <text evidence="1">The sequence shown here is derived from an EMBL/GenBank/DDBJ whole genome shotgun (WGS) entry which is preliminary data.</text>
</comment>
<organism evidence="1 2">
    <name type="scientific">Meloidogyne enterolobii</name>
    <name type="common">Root-knot nematode worm</name>
    <name type="synonym">Meloidogyne mayaguensis</name>
    <dbReference type="NCBI Taxonomy" id="390850"/>
    <lineage>
        <taxon>Eukaryota</taxon>
        <taxon>Metazoa</taxon>
        <taxon>Ecdysozoa</taxon>
        <taxon>Nematoda</taxon>
        <taxon>Chromadorea</taxon>
        <taxon>Rhabditida</taxon>
        <taxon>Tylenchina</taxon>
        <taxon>Tylenchomorpha</taxon>
        <taxon>Tylenchoidea</taxon>
        <taxon>Meloidogynidae</taxon>
        <taxon>Meloidogyninae</taxon>
        <taxon>Meloidogyne</taxon>
    </lineage>
</organism>
<dbReference type="Proteomes" id="UP000580250">
    <property type="component" value="Unassembled WGS sequence"/>
</dbReference>
<evidence type="ECO:0000313" key="2">
    <source>
        <dbReference type="Proteomes" id="UP000580250"/>
    </source>
</evidence>
<accession>A0A6V7X4D8</accession>
<gene>
    <name evidence="1" type="ORF">MENT_LOCUS47204</name>
</gene>
<proteinExistence type="predicted"/>
<dbReference type="EMBL" id="CAJEWN010001093">
    <property type="protein sequence ID" value="CAD2194211.1"/>
    <property type="molecule type" value="Genomic_DNA"/>
</dbReference>